<name>A0A2U1QKK6_ARTAN</name>
<keyword evidence="4" id="KW-0663">Pyridoxal phosphate</keyword>
<keyword evidence="8" id="KW-0808">Transferase</keyword>
<evidence type="ECO:0000256" key="5">
    <source>
        <dbReference type="SAM" id="Phobius"/>
    </source>
</evidence>
<comment type="caution">
    <text evidence="8">The sequence shown here is derived from an EMBL/GenBank/DDBJ whole genome shotgun (WGS) entry which is preliminary data.</text>
</comment>
<dbReference type="AlphaFoldDB" id="A0A2U1QKK6"/>
<dbReference type="Gene3D" id="3.90.1150.10">
    <property type="entry name" value="Aspartate Aminotransferase, domain 1"/>
    <property type="match status" value="1"/>
</dbReference>
<keyword evidence="5" id="KW-0812">Transmembrane</keyword>
<dbReference type="Gene3D" id="2.10.25.30">
    <property type="entry name" value="EGF-like, alliinase"/>
    <property type="match status" value="1"/>
</dbReference>
<feature type="transmembrane region" description="Helical" evidence="5">
    <location>
        <begin position="7"/>
        <end position="29"/>
    </location>
</feature>
<comment type="cofactor">
    <cofactor evidence="1">
        <name>pyridoxal 5'-phosphate</name>
        <dbReference type="ChEBI" id="CHEBI:597326"/>
    </cofactor>
</comment>
<evidence type="ECO:0000259" key="6">
    <source>
        <dbReference type="Pfam" id="PF04863"/>
    </source>
</evidence>
<dbReference type="Pfam" id="PF04863">
    <property type="entry name" value="EGF_alliinase"/>
    <property type="match status" value="1"/>
</dbReference>
<dbReference type="InterPro" id="IPR015421">
    <property type="entry name" value="PyrdxlP-dep_Trfase_major"/>
</dbReference>
<keyword evidence="9" id="KW-1185">Reference proteome</keyword>
<dbReference type="InterPro" id="IPR006947">
    <property type="entry name" value="EGF_alliinase"/>
</dbReference>
<evidence type="ECO:0000256" key="1">
    <source>
        <dbReference type="ARBA" id="ARBA00001933"/>
    </source>
</evidence>
<dbReference type="InterPro" id="IPR006948">
    <property type="entry name" value="Alliinase_C"/>
</dbReference>
<dbReference type="InterPro" id="IPR015424">
    <property type="entry name" value="PyrdxlP-dep_Trfase"/>
</dbReference>
<dbReference type="InterPro" id="IPR050478">
    <property type="entry name" value="Ethylene_sulfur-biosynth"/>
</dbReference>
<evidence type="ECO:0000313" key="9">
    <source>
        <dbReference type="Proteomes" id="UP000245207"/>
    </source>
</evidence>
<accession>A0A2U1QKK6</accession>
<organism evidence="8 9">
    <name type="scientific">Artemisia annua</name>
    <name type="common">Sweet wormwood</name>
    <dbReference type="NCBI Taxonomy" id="35608"/>
    <lineage>
        <taxon>Eukaryota</taxon>
        <taxon>Viridiplantae</taxon>
        <taxon>Streptophyta</taxon>
        <taxon>Embryophyta</taxon>
        <taxon>Tracheophyta</taxon>
        <taxon>Spermatophyta</taxon>
        <taxon>Magnoliopsida</taxon>
        <taxon>eudicotyledons</taxon>
        <taxon>Gunneridae</taxon>
        <taxon>Pentapetalae</taxon>
        <taxon>asterids</taxon>
        <taxon>campanulids</taxon>
        <taxon>Asterales</taxon>
        <taxon>Asteraceae</taxon>
        <taxon>Asteroideae</taxon>
        <taxon>Anthemideae</taxon>
        <taxon>Artemisiinae</taxon>
        <taxon>Artemisia</taxon>
    </lineage>
</organism>
<keyword evidence="5" id="KW-0472">Membrane</keyword>
<dbReference type="PANTHER" id="PTHR43795:SF20">
    <property type="entry name" value="TRYPTOPHAN AMINOTRANSFERASE-RELATED PROTEIN 3"/>
    <property type="match status" value="1"/>
</dbReference>
<dbReference type="STRING" id="35608.A0A2U1QKK6"/>
<gene>
    <name evidence="8" type="ORF">CTI12_AA018180</name>
</gene>
<dbReference type="OrthoDB" id="2020362at2759"/>
<dbReference type="InterPro" id="IPR015422">
    <property type="entry name" value="PyrdxlP-dep_Trfase_small"/>
</dbReference>
<dbReference type="Proteomes" id="UP000245207">
    <property type="component" value="Unassembled WGS sequence"/>
</dbReference>
<dbReference type="InterPro" id="IPR037029">
    <property type="entry name" value="Alliinase_N_sf"/>
</dbReference>
<dbReference type="EMBL" id="PKPP01000063">
    <property type="protein sequence ID" value="PWA98515.1"/>
    <property type="molecule type" value="Genomic_DNA"/>
</dbReference>
<evidence type="ECO:0000256" key="2">
    <source>
        <dbReference type="ARBA" id="ARBA00006312"/>
    </source>
</evidence>
<evidence type="ECO:0000256" key="3">
    <source>
        <dbReference type="ARBA" id="ARBA00022576"/>
    </source>
</evidence>
<evidence type="ECO:0000313" key="8">
    <source>
        <dbReference type="EMBL" id="PWA98515.1"/>
    </source>
</evidence>
<dbReference type="Gene3D" id="3.40.640.10">
    <property type="entry name" value="Type I PLP-dependent aspartate aminotransferase-like (Major domain)"/>
    <property type="match status" value="1"/>
</dbReference>
<proteinExistence type="inferred from homology"/>
<evidence type="ECO:0000256" key="4">
    <source>
        <dbReference type="ARBA" id="ARBA00022898"/>
    </source>
</evidence>
<protein>
    <submittedName>
        <fullName evidence="8">Pyridoxal phosphate-dependent transferase</fullName>
    </submittedName>
</protein>
<dbReference type="Pfam" id="PF04864">
    <property type="entry name" value="Alliinase_C"/>
    <property type="match status" value="1"/>
</dbReference>
<dbReference type="SUPFAM" id="SSF53383">
    <property type="entry name" value="PLP-dependent transferases"/>
    <property type="match status" value="1"/>
</dbReference>
<comment type="similarity">
    <text evidence="2">Belongs to the alliinase family.</text>
</comment>
<dbReference type="PANTHER" id="PTHR43795">
    <property type="entry name" value="BIFUNCTIONAL ASPARTATE AMINOTRANSFERASE AND GLUTAMATE/ASPARTATE-PREPHENATE AMINOTRANSFERASE-RELATED"/>
    <property type="match status" value="1"/>
</dbReference>
<feature type="domain" description="Alliinase EGF-like" evidence="6">
    <location>
        <begin position="39"/>
        <end position="93"/>
    </location>
</feature>
<keyword evidence="5" id="KW-1133">Transmembrane helix</keyword>
<dbReference type="GO" id="GO:0006520">
    <property type="term" value="P:amino acid metabolic process"/>
    <property type="evidence" value="ECO:0007669"/>
    <property type="project" value="TreeGrafter"/>
</dbReference>
<dbReference type="GO" id="GO:0016846">
    <property type="term" value="F:carbon-sulfur lyase activity"/>
    <property type="evidence" value="ECO:0007669"/>
    <property type="project" value="InterPro"/>
</dbReference>
<sequence>MEIMKKYCYGPCLLISISINILLSINLFVGKISERPALSWSVKAAAEAEMVAAMSCSGHGRAFLDGPIYEGEPICECYGCYGGLDCSEFNPGCAVDADSGDPIFMEPFWMQNAANSAVVISGWHRMSYRYSDNTVMSTELEKYIRKLHALVGNAITEGRYLVFGVGSAQLLNAAVYALSSQNSSSPSNVVASVPYFSLYQDQTVLLNSKNFQFEGDSTLWKLNNSTNNMDVIEFVTSPNNPDGELKEPIIGGKTIYDHAYLWPHFTPITGPSDHDFMIFTLSKLTGHAGVRFGWAVIKDKDVYDKVMNYIHLFDFGVSKDTQLRVLKLLKVVVESDGKPFFDFSYNMMKDRWDRLTPVFSKSTRFSIQQRHPMQCNFLNETRLASPAYIWVKCQREEEDDCGVVLNAGNVIGRSGSSFGAKDRYVRLSLIKSQDEFELLLQRLTELVSLENRSVYTV</sequence>
<reference evidence="8 9" key="1">
    <citation type="journal article" date="2018" name="Mol. Plant">
        <title>The genome of Artemisia annua provides insight into the evolution of Asteraceae family and artemisinin biosynthesis.</title>
        <authorList>
            <person name="Shen Q."/>
            <person name="Zhang L."/>
            <person name="Liao Z."/>
            <person name="Wang S."/>
            <person name="Yan T."/>
            <person name="Shi P."/>
            <person name="Liu M."/>
            <person name="Fu X."/>
            <person name="Pan Q."/>
            <person name="Wang Y."/>
            <person name="Lv Z."/>
            <person name="Lu X."/>
            <person name="Zhang F."/>
            <person name="Jiang W."/>
            <person name="Ma Y."/>
            <person name="Chen M."/>
            <person name="Hao X."/>
            <person name="Li L."/>
            <person name="Tang Y."/>
            <person name="Lv G."/>
            <person name="Zhou Y."/>
            <person name="Sun X."/>
            <person name="Brodelius P.E."/>
            <person name="Rose J.K.C."/>
            <person name="Tang K."/>
        </authorList>
    </citation>
    <scope>NUCLEOTIDE SEQUENCE [LARGE SCALE GENOMIC DNA]</scope>
    <source>
        <strain evidence="9">cv. Huhao1</strain>
        <tissue evidence="8">Leaf</tissue>
    </source>
</reference>
<dbReference type="GO" id="GO:0008483">
    <property type="term" value="F:transaminase activity"/>
    <property type="evidence" value="ECO:0007669"/>
    <property type="project" value="UniProtKB-KW"/>
</dbReference>
<keyword evidence="3" id="KW-0032">Aminotransferase</keyword>
<evidence type="ECO:0000259" key="7">
    <source>
        <dbReference type="Pfam" id="PF04864"/>
    </source>
</evidence>
<feature type="domain" description="Alliinase C-terminal" evidence="7">
    <location>
        <begin position="95"/>
        <end position="447"/>
    </location>
</feature>